<feature type="transmembrane region" description="Helical" evidence="5">
    <location>
        <begin position="119"/>
        <end position="138"/>
    </location>
</feature>
<feature type="transmembrane region" description="Helical" evidence="5">
    <location>
        <begin position="387"/>
        <end position="405"/>
    </location>
</feature>
<evidence type="ECO:0000313" key="8">
    <source>
        <dbReference type="Proteomes" id="UP000255467"/>
    </source>
</evidence>
<organism evidence="7 8">
    <name type="scientific">Nocardia otitidiscaviarum</name>
    <dbReference type="NCBI Taxonomy" id="1823"/>
    <lineage>
        <taxon>Bacteria</taxon>
        <taxon>Bacillati</taxon>
        <taxon>Actinomycetota</taxon>
        <taxon>Actinomycetes</taxon>
        <taxon>Mycobacteriales</taxon>
        <taxon>Nocardiaceae</taxon>
        <taxon>Nocardia</taxon>
    </lineage>
</organism>
<evidence type="ECO:0000256" key="3">
    <source>
        <dbReference type="ARBA" id="ARBA00022989"/>
    </source>
</evidence>
<feature type="transmembrane region" description="Helical" evidence="5">
    <location>
        <begin position="209"/>
        <end position="227"/>
    </location>
</feature>
<accession>A0A378Y6U3</accession>
<feature type="domain" description="Major facilitator superfamily (MFS) profile" evidence="6">
    <location>
        <begin position="54"/>
        <end position="435"/>
    </location>
</feature>
<sequence>MTAYRASHSLHHIIGSSYDFSVTATLDETTLEVKDRPTIDRIAKRHLTEGRLLVLAAIVMSALTLRVAVTAFTPLATQIGEDIGYSTAIIGVFGMIPTAMFAVAGLLTPVLVRRFGLESTALIAMLMTGVGSAIRALVPQTWELLAFSALALTGMGIGNVVIPPLVKRYFPDRLALLSSVYIVMVQLGTVIPALVAVPVAEAHGWRISLGLWALLGFAAALPWLGVLRDRRGHAKADVTALPTTAQPDGKVWRSPVAWGMAFMFGMTSLITYSVFTWLPTILHDAGASLAYGGSMVGIFALIGLVAALGAPLVVGRVANPFPVAVACALCYFVGFAGLLIAPMTATLVWVLLLGLGPSTFPMALTLINMRTRTAAGSASLSGFTQGVGYTVACVGPVVFGLLHSATGGWKIPFAMLSVAVFVMLAGAWHACKPRMLEDSWN</sequence>
<dbReference type="GO" id="GO:0022857">
    <property type="term" value="F:transmembrane transporter activity"/>
    <property type="evidence" value="ECO:0007669"/>
    <property type="project" value="InterPro"/>
</dbReference>
<dbReference type="InterPro" id="IPR052524">
    <property type="entry name" value="MFS_Cyanate_Porter"/>
</dbReference>
<feature type="transmembrane region" description="Helical" evidence="5">
    <location>
        <begin position="321"/>
        <end position="341"/>
    </location>
</feature>
<evidence type="ECO:0000259" key="6">
    <source>
        <dbReference type="PROSITE" id="PS50850"/>
    </source>
</evidence>
<feature type="transmembrane region" description="Helical" evidence="5">
    <location>
        <begin position="83"/>
        <end position="107"/>
    </location>
</feature>
<gene>
    <name evidence="7" type="primary">yeaN_1</name>
    <name evidence="7" type="ORF">NCTC1934_00367</name>
</gene>
<dbReference type="Pfam" id="PF07690">
    <property type="entry name" value="MFS_1"/>
    <property type="match status" value="1"/>
</dbReference>
<dbReference type="GO" id="GO:0005886">
    <property type="term" value="C:plasma membrane"/>
    <property type="evidence" value="ECO:0007669"/>
    <property type="project" value="UniProtKB-SubCell"/>
</dbReference>
<protein>
    <submittedName>
        <fullName evidence="7">Inner membrane transport protein YeaN</fullName>
    </submittedName>
</protein>
<dbReference type="PANTHER" id="PTHR23523">
    <property type="match status" value="1"/>
</dbReference>
<keyword evidence="4 5" id="KW-0472">Membrane</keyword>
<feature type="transmembrane region" description="Helical" evidence="5">
    <location>
        <begin position="290"/>
        <end position="314"/>
    </location>
</feature>
<dbReference type="AlphaFoldDB" id="A0A378Y6U3"/>
<dbReference type="CDD" id="cd17339">
    <property type="entry name" value="MFS_NIMT_CynX_like"/>
    <property type="match status" value="1"/>
</dbReference>
<feature type="transmembrane region" description="Helical" evidence="5">
    <location>
        <begin position="52"/>
        <end position="77"/>
    </location>
</feature>
<feature type="transmembrane region" description="Helical" evidence="5">
    <location>
        <begin position="174"/>
        <end position="197"/>
    </location>
</feature>
<evidence type="ECO:0000256" key="4">
    <source>
        <dbReference type="ARBA" id="ARBA00023136"/>
    </source>
</evidence>
<dbReference type="EMBL" id="UGRY01000002">
    <property type="protein sequence ID" value="SUA72935.1"/>
    <property type="molecule type" value="Genomic_DNA"/>
</dbReference>
<keyword evidence="8" id="KW-1185">Reference proteome</keyword>
<evidence type="ECO:0000256" key="1">
    <source>
        <dbReference type="ARBA" id="ARBA00004651"/>
    </source>
</evidence>
<evidence type="ECO:0000313" key="7">
    <source>
        <dbReference type="EMBL" id="SUA72935.1"/>
    </source>
</evidence>
<dbReference type="Proteomes" id="UP000255467">
    <property type="component" value="Unassembled WGS sequence"/>
</dbReference>
<evidence type="ECO:0000256" key="5">
    <source>
        <dbReference type="SAM" id="Phobius"/>
    </source>
</evidence>
<dbReference type="InterPro" id="IPR020846">
    <property type="entry name" value="MFS_dom"/>
</dbReference>
<comment type="subcellular location">
    <subcellularLocation>
        <location evidence="1">Cell membrane</location>
        <topology evidence="1">Multi-pass membrane protein</topology>
    </subcellularLocation>
</comment>
<dbReference type="SUPFAM" id="SSF103473">
    <property type="entry name" value="MFS general substrate transporter"/>
    <property type="match status" value="1"/>
</dbReference>
<keyword evidence="2 5" id="KW-0812">Transmembrane</keyword>
<dbReference type="PROSITE" id="PS50850">
    <property type="entry name" value="MFS"/>
    <property type="match status" value="1"/>
</dbReference>
<feature type="transmembrane region" description="Helical" evidence="5">
    <location>
        <begin position="347"/>
        <end position="367"/>
    </location>
</feature>
<feature type="transmembrane region" description="Helical" evidence="5">
    <location>
        <begin position="411"/>
        <end position="431"/>
    </location>
</feature>
<dbReference type="PANTHER" id="PTHR23523:SF2">
    <property type="entry name" value="2-NITROIMIDAZOLE TRANSPORTER"/>
    <property type="match status" value="1"/>
</dbReference>
<proteinExistence type="predicted"/>
<dbReference type="OrthoDB" id="5317164at2"/>
<evidence type="ECO:0000256" key="2">
    <source>
        <dbReference type="ARBA" id="ARBA00022692"/>
    </source>
</evidence>
<dbReference type="STRING" id="1406858.GCA_000710895_01604"/>
<name>A0A378Y6U3_9NOCA</name>
<dbReference type="Gene3D" id="1.20.1250.20">
    <property type="entry name" value="MFS general substrate transporter like domains"/>
    <property type="match status" value="1"/>
</dbReference>
<dbReference type="InterPro" id="IPR011701">
    <property type="entry name" value="MFS"/>
</dbReference>
<feature type="transmembrane region" description="Helical" evidence="5">
    <location>
        <begin position="256"/>
        <end position="278"/>
    </location>
</feature>
<keyword evidence="3 5" id="KW-1133">Transmembrane helix</keyword>
<feature type="transmembrane region" description="Helical" evidence="5">
    <location>
        <begin position="144"/>
        <end position="162"/>
    </location>
</feature>
<dbReference type="InterPro" id="IPR036259">
    <property type="entry name" value="MFS_trans_sf"/>
</dbReference>
<reference evidence="7 8" key="1">
    <citation type="submission" date="2018-06" db="EMBL/GenBank/DDBJ databases">
        <authorList>
            <consortium name="Pathogen Informatics"/>
            <person name="Doyle S."/>
        </authorList>
    </citation>
    <scope>NUCLEOTIDE SEQUENCE [LARGE SCALE GENOMIC DNA]</scope>
    <source>
        <strain evidence="7 8">NCTC1934</strain>
    </source>
</reference>